<reference evidence="1" key="2">
    <citation type="submission" date="2025-09" db="UniProtKB">
        <authorList>
            <consortium name="Ensembl"/>
        </authorList>
    </citation>
    <scope>IDENTIFICATION</scope>
</reference>
<dbReference type="InterPro" id="IPR013783">
    <property type="entry name" value="Ig-like_fold"/>
</dbReference>
<proteinExistence type="predicted"/>
<evidence type="ECO:0008006" key="3">
    <source>
        <dbReference type="Google" id="ProtNLM"/>
    </source>
</evidence>
<dbReference type="Proteomes" id="UP000472260">
    <property type="component" value="Unassembled WGS sequence"/>
</dbReference>
<protein>
    <recommendedName>
        <fullName evidence="3">Ig-like domain-containing protein</fullName>
    </recommendedName>
</protein>
<organism evidence="1 2">
    <name type="scientific">Sinocyclocheilus anshuiensis</name>
    <dbReference type="NCBI Taxonomy" id="1608454"/>
    <lineage>
        <taxon>Eukaryota</taxon>
        <taxon>Metazoa</taxon>
        <taxon>Chordata</taxon>
        <taxon>Craniata</taxon>
        <taxon>Vertebrata</taxon>
        <taxon>Euteleostomi</taxon>
        <taxon>Actinopterygii</taxon>
        <taxon>Neopterygii</taxon>
        <taxon>Teleostei</taxon>
        <taxon>Ostariophysi</taxon>
        <taxon>Cypriniformes</taxon>
        <taxon>Cyprinidae</taxon>
        <taxon>Cyprininae</taxon>
        <taxon>Sinocyclocheilus</taxon>
    </lineage>
</organism>
<dbReference type="AlphaFoldDB" id="A0A671MVC4"/>
<reference evidence="1" key="1">
    <citation type="submission" date="2025-08" db="UniProtKB">
        <authorList>
            <consortium name="Ensembl"/>
        </authorList>
    </citation>
    <scope>IDENTIFICATION</scope>
</reference>
<dbReference type="Ensembl" id="ENSSANT00000038319.1">
    <property type="protein sequence ID" value="ENSSANP00000035971.1"/>
    <property type="gene ID" value="ENSSANG00000018436.1"/>
</dbReference>
<evidence type="ECO:0000313" key="1">
    <source>
        <dbReference type="Ensembl" id="ENSSANP00000035971.1"/>
    </source>
</evidence>
<keyword evidence="2" id="KW-1185">Reference proteome</keyword>
<evidence type="ECO:0000313" key="2">
    <source>
        <dbReference type="Proteomes" id="UP000472260"/>
    </source>
</evidence>
<dbReference type="Gene3D" id="2.60.40.10">
    <property type="entry name" value="Immunoglobulins"/>
    <property type="match status" value="1"/>
</dbReference>
<name>A0A671MVC4_9TELE</name>
<dbReference type="InterPro" id="IPR036179">
    <property type="entry name" value="Ig-like_dom_sf"/>
</dbReference>
<dbReference type="SUPFAM" id="SSF48726">
    <property type="entry name" value="Immunoglobulin"/>
    <property type="match status" value="1"/>
</dbReference>
<accession>A0A671MVC4</accession>
<sequence>MSGPVQFTAGKSKSTADLKVKVLEPLKYGSAKEKTSTTLCCKFSAPPKEDANVQLIIQALSAEDSGEYRCQVGVCESKAVIKVEGKVTKKAFKACCFKLHSLYTSTPLGLGLLVRDLL</sequence>